<dbReference type="EMBL" id="JACEHE010000058">
    <property type="protein sequence ID" value="MBA2951863.1"/>
    <property type="molecule type" value="Genomic_DNA"/>
</dbReference>
<accession>A0A7W0DV41</accession>
<gene>
    <name evidence="1" type="ORF">H1D24_40515</name>
</gene>
<reference evidence="1 2" key="1">
    <citation type="submission" date="2020-07" db="EMBL/GenBank/DDBJ databases">
        <title>Streptomyces isolated from Indian soil.</title>
        <authorList>
            <person name="Mandal S."/>
            <person name="Maiti P.K."/>
        </authorList>
    </citation>
    <scope>NUCLEOTIDE SEQUENCE [LARGE SCALE GENOMIC DNA]</scope>
    <source>
        <strain evidence="1 2">PSKA28</strain>
    </source>
</reference>
<comment type="caution">
    <text evidence="1">The sequence shown here is derived from an EMBL/GenBank/DDBJ whole genome shotgun (WGS) entry which is preliminary data.</text>
</comment>
<dbReference type="Proteomes" id="UP000545761">
    <property type="component" value="Unassembled WGS sequence"/>
</dbReference>
<sequence length="138" mass="14439">MSGRTARAARVAAEGFTVAACQASEGCGGADESVLEPLRAAARQSNFGMLISTACLGRHLYCPHHEGNSVPRAGVRVVVQPCSRDRTPLGPALTFGPLTAAAHAEALAAWLADGLPQGRRPPRHLLAVHPSAHQPRRP</sequence>
<evidence type="ECO:0000313" key="2">
    <source>
        <dbReference type="Proteomes" id="UP000545761"/>
    </source>
</evidence>
<dbReference type="AlphaFoldDB" id="A0A7W0DV41"/>
<proteinExistence type="predicted"/>
<dbReference type="RefSeq" id="WP_181662774.1">
    <property type="nucleotide sequence ID" value="NZ_JACEHE010000058.1"/>
</dbReference>
<evidence type="ECO:0000313" key="1">
    <source>
        <dbReference type="EMBL" id="MBA2951863.1"/>
    </source>
</evidence>
<organism evidence="1 2">
    <name type="scientific">Streptomyces himalayensis subsp. himalayensis</name>
    <dbReference type="NCBI Taxonomy" id="2756131"/>
    <lineage>
        <taxon>Bacteria</taxon>
        <taxon>Bacillati</taxon>
        <taxon>Actinomycetota</taxon>
        <taxon>Actinomycetes</taxon>
        <taxon>Kitasatosporales</taxon>
        <taxon>Streptomycetaceae</taxon>
        <taxon>Streptomyces</taxon>
        <taxon>Streptomyces himalayensis</taxon>
    </lineage>
</organism>
<name>A0A7W0DV41_9ACTN</name>
<protein>
    <submittedName>
        <fullName evidence="1">Uncharacterized protein</fullName>
    </submittedName>
</protein>